<dbReference type="AlphaFoldDB" id="A0A9D4LN73"/>
<dbReference type="EMBL" id="JAIWYP010000002">
    <property type="protein sequence ID" value="KAH3861130.1"/>
    <property type="molecule type" value="Genomic_DNA"/>
</dbReference>
<sequence>MPDTSGLHVCHHSYDSQCQFLMPGMGCCRNHDLVKIHYDHSKTPRPREDTPRPREDTPRPREPPGKVWIALA</sequence>
<feature type="compositionally biased region" description="Basic and acidic residues" evidence="1">
    <location>
        <begin position="38"/>
        <end position="64"/>
    </location>
</feature>
<name>A0A9D4LN73_DREPO</name>
<keyword evidence="3" id="KW-1185">Reference proteome</keyword>
<gene>
    <name evidence="2" type="ORF">DPMN_024058</name>
</gene>
<evidence type="ECO:0000313" key="3">
    <source>
        <dbReference type="Proteomes" id="UP000828390"/>
    </source>
</evidence>
<reference evidence="2" key="2">
    <citation type="submission" date="2020-11" db="EMBL/GenBank/DDBJ databases">
        <authorList>
            <person name="McCartney M.A."/>
            <person name="Auch B."/>
            <person name="Kono T."/>
            <person name="Mallez S."/>
            <person name="Becker A."/>
            <person name="Gohl D.M."/>
            <person name="Silverstein K.A.T."/>
            <person name="Koren S."/>
            <person name="Bechman K.B."/>
            <person name="Herman A."/>
            <person name="Abrahante J.E."/>
            <person name="Garbe J."/>
        </authorList>
    </citation>
    <scope>NUCLEOTIDE SEQUENCE</scope>
    <source>
        <strain evidence="2">Duluth1</strain>
        <tissue evidence="2">Whole animal</tissue>
    </source>
</reference>
<reference evidence="2" key="1">
    <citation type="journal article" date="2019" name="bioRxiv">
        <title>The Genome of the Zebra Mussel, Dreissena polymorpha: A Resource for Invasive Species Research.</title>
        <authorList>
            <person name="McCartney M.A."/>
            <person name="Auch B."/>
            <person name="Kono T."/>
            <person name="Mallez S."/>
            <person name="Zhang Y."/>
            <person name="Obille A."/>
            <person name="Becker A."/>
            <person name="Abrahante J.E."/>
            <person name="Garbe J."/>
            <person name="Badalamenti J.P."/>
            <person name="Herman A."/>
            <person name="Mangelson H."/>
            <person name="Liachko I."/>
            <person name="Sullivan S."/>
            <person name="Sone E.D."/>
            <person name="Koren S."/>
            <person name="Silverstein K.A.T."/>
            <person name="Beckman K.B."/>
            <person name="Gohl D.M."/>
        </authorList>
    </citation>
    <scope>NUCLEOTIDE SEQUENCE</scope>
    <source>
        <strain evidence="2">Duluth1</strain>
        <tissue evidence="2">Whole animal</tissue>
    </source>
</reference>
<dbReference type="Proteomes" id="UP000828390">
    <property type="component" value="Unassembled WGS sequence"/>
</dbReference>
<comment type="caution">
    <text evidence="2">The sequence shown here is derived from an EMBL/GenBank/DDBJ whole genome shotgun (WGS) entry which is preliminary data.</text>
</comment>
<feature type="region of interest" description="Disordered" evidence="1">
    <location>
        <begin position="38"/>
        <end position="72"/>
    </location>
</feature>
<evidence type="ECO:0000313" key="2">
    <source>
        <dbReference type="EMBL" id="KAH3861130.1"/>
    </source>
</evidence>
<proteinExistence type="predicted"/>
<accession>A0A9D4LN73</accession>
<organism evidence="2 3">
    <name type="scientific">Dreissena polymorpha</name>
    <name type="common">Zebra mussel</name>
    <name type="synonym">Mytilus polymorpha</name>
    <dbReference type="NCBI Taxonomy" id="45954"/>
    <lineage>
        <taxon>Eukaryota</taxon>
        <taxon>Metazoa</taxon>
        <taxon>Spiralia</taxon>
        <taxon>Lophotrochozoa</taxon>
        <taxon>Mollusca</taxon>
        <taxon>Bivalvia</taxon>
        <taxon>Autobranchia</taxon>
        <taxon>Heteroconchia</taxon>
        <taxon>Euheterodonta</taxon>
        <taxon>Imparidentia</taxon>
        <taxon>Neoheterodontei</taxon>
        <taxon>Myida</taxon>
        <taxon>Dreissenoidea</taxon>
        <taxon>Dreissenidae</taxon>
        <taxon>Dreissena</taxon>
    </lineage>
</organism>
<evidence type="ECO:0000256" key="1">
    <source>
        <dbReference type="SAM" id="MobiDB-lite"/>
    </source>
</evidence>
<protein>
    <submittedName>
        <fullName evidence="2">Uncharacterized protein</fullName>
    </submittedName>
</protein>